<feature type="compositionally biased region" description="Basic and acidic residues" evidence="2">
    <location>
        <begin position="1119"/>
        <end position="1132"/>
    </location>
</feature>
<evidence type="ECO:0000256" key="1">
    <source>
        <dbReference type="SAM" id="Coils"/>
    </source>
</evidence>
<feature type="coiled-coil region" evidence="1">
    <location>
        <begin position="460"/>
        <end position="487"/>
    </location>
</feature>
<dbReference type="EMBL" id="CACRXK020007886">
    <property type="protein sequence ID" value="CAB4013433.1"/>
    <property type="molecule type" value="Genomic_DNA"/>
</dbReference>
<feature type="compositionally biased region" description="Basic and acidic residues" evidence="2">
    <location>
        <begin position="1191"/>
        <end position="1200"/>
    </location>
</feature>
<feature type="region of interest" description="Disordered" evidence="2">
    <location>
        <begin position="1190"/>
        <end position="1215"/>
    </location>
</feature>
<comment type="caution">
    <text evidence="3">The sequence shown here is derived from an EMBL/GenBank/DDBJ whole genome shotgun (WGS) entry which is preliminary data.</text>
</comment>
<name>A0A7D9IRX9_PARCT</name>
<accession>A0A7D9IRX9</accession>
<feature type="region of interest" description="Disordered" evidence="2">
    <location>
        <begin position="1062"/>
        <end position="1089"/>
    </location>
</feature>
<keyword evidence="4" id="KW-1185">Reference proteome</keyword>
<feature type="coiled-coil region" evidence="1">
    <location>
        <begin position="1405"/>
        <end position="1432"/>
    </location>
</feature>
<keyword evidence="1" id="KW-0175">Coiled coil</keyword>
<feature type="coiled-coil region" evidence="1">
    <location>
        <begin position="700"/>
        <end position="755"/>
    </location>
</feature>
<evidence type="ECO:0000313" key="3">
    <source>
        <dbReference type="EMBL" id="CAB4013433.1"/>
    </source>
</evidence>
<protein>
    <submittedName>
        <fullName evidence="3">Uncharacterized protein</fullName>
    </submittedName>
</protein>
<feature type="compositionally biased region" description="Polar residues" evidence="2">
    <location>
        <begin position="1024"/>
        <end position="1040"/>
    </location>
</feature>
<feature type="coiled-coil region" evidence="1">
    <location>
        <begin position="378"/>
        <end position="423"/>
    </location>
</feature>
<dbReference type="OrthoDB" id="10479749at2759"/>
<dbReference type="Proteomes" id="UP001152795">
    <property type="component" value="Unassembled WGS sequence"/>
</dbReference>
<reference evidence="3" key="1">
    <citation type="submission" date="2020-04" db="EMBL/GenBank/DDBJ databases">
        <authorList>
            <person name="Alioto T."/>
            <person name="Alioto T."/>
            <person name="Gomez Garrido J."/>
        </authorList>
    </citation>
    <scope>NUCLEOTIDE SEQUENCE</scope>
    <source>
        <strain evidence="3">A484AB</strain>
    </source>
</reference>
<feature type="coiled-coil region" evidence="1">
    <location>
        <begin position="847"/>
        <end position="874"/>
    </location>
</feature>
<sequence>MPCYNNHKLSTRIRGKSCPAGVRFAFRNDITNFGTLRKSKSTNLGVNLQKEHNFTRSRRQSFPKALSDELGLDAYDESFAKKASSSTLHLHSVLTGGITHNLSCRKLANAHKLTHSPFDVCNQHTALNNLSPAHRCFDVDDSFSNQLTLDIAADFDEISFPENVRSSHAELNEKRCETIASCIKQSVHYQTKHDNENILFGLLTASEHTEESLARTGKHFESSLCSEQNQNPALCEVGSSFNELDDQDIKDRSETLLFGLLKASEASTKELSNVDETEKYLHNSFLNSLDNLTFKEETFEAKEGIDSLTTAADQENIQNALSNLNVQHLDNSFLSRFLQEVNRLEVIDSEDNQSIRSIPVLDLTAFTDSDVARLESHIQGTEFLVENLATQVEDAKNEIEMSKQKQENEINDLISLNEEMQTIWSAKEAEVREILDRFSTYRDAVEADSKEKDEVYSEEINKREMLIKDLQLTKDALQEELARQTGALRGVLDDVQNFEASQVQQLGDVNQLVACLLEKFSDEEASLVCQSISVKLETSIATIKEKDYARYISCLKISGTEAHSEEFKRKYRDRKLGKSFSSSVDEGTGYSILSSSDGERNEYMFTDNAVNGSALNSELVSQFSSEDFRSCTPIAAGNDEFYETLEEDFERLLEEVDEIGNEGLVEGYITKKAVVKLLEDQWSKYQFLCKEKDAEVQHWIRKHKQDAQNFQSILEEQERVEAKSSESLAELQSEMDKLRQRNRFLESEVEFAKEQGEDDVCFLKESFQKDLSAQLRRQSQSFLTVEEDTRGQLAELESKNEELEKGNEDLRREIEEHCTEIKSWVSDILRVSDEDYNDECHSITDVLEKLHQIIIKNKRTMDELQEELKEYRMKVHEPSTPDTLSRSWGGHSLNSMELQKELCRNCKQAKWQRVLMGSFDLVDSALVVKQDEVERFVDKLSVDDSKYRKRRSLKDSLELADDQLEHLQRLSRQEFGSLETLGEDSLEESDGRNSAENDVVDGQSDSKLGDDTCQSNAEYEDEVSNGQSNADFEGGQSNAQFGDEMSNGLTSVEFKDAILHARDENNSTDSTDKNSTSNGARDTTENSDECWKNIHVSPRLSTQYSIQTDPEFTGLHKELNRENDESGEKENIRNGPVRANDEDRELEMICEDVDDEQWLIDEDSKEHEEDQDRVNVVNLYRSLVDSPLPKDVVDGRKGDGFDGESGEQNGECGDQTGGKAGEFNHDDNQSIVPANVPFPIPKIIVGKDFNDNFLETQEQESSNVEENYFNEISEIPNGEFDGESSDQNGEYTDQIGKSDDEPGCCNLNFSIPKDEGILIDGFEFKENLQPVLKDEIIIKNIVKPQSKISKSWSISTEPKNSTFQFVENSGDGTVPSTTCEHCSENLENFKTKLMEVISNQRKDEENKICRELEETKSELREFQSEYEKLDKLCDDYRNYVDEYSGNLKRKNEELSKLKLGTGIMRTEIEWLRQALGITGSYVEF</sequence>
<feature type="region of interest" description="Disordered" evidence="2">
    <location>
        <begin position="1119"/>
        <end position="1141"/>
    </location>
</feature>
<feature type="region of interest" description="Disordered" evidence="2">
    <location>
        <begin position="1276"/>
        <end position="1300"/>
    </location>
</feature>
<feature type="region of interest" description="Disordered" evidence="2">
    <location>
        <begin position="975"/>
        <end position="1044"/>
    </location>
</feature>
<feature type="coiled-coil region" evidence="1">
    <location>
        <begin position="786"/>
        <end position="820"/>
    </location>
</feature>
<proteinExistence type="predicted"/>
<gene>
    <name evidence="3" type="ORF">PACLA_8A020707</name>
</gene>
<evidence type="ECO:0000313" key="4">
    <source>
        <dbReference type="Proteomes" id="UP001152795"/>
    </source>
</evidence>
<feature type="compositionally biased region" description="Low complexity" evidence="2">
    <location>
        <begin position="1067"/>
        <end position="1078"/>
    </location>
</feature>
<organism evidence="3 4">
    <name type="scientific">Paramuricea clavata</name>
    <name type="common">Red gorgonian</name>
    <name type="synonym">Violescent sea-whip</name>
    <dbReference type="NCBI Taxonomy" id="317549"/>
    <lineage>
        <taxon>Eukaryota</taxon>
        <taxon>Metazoa</taxon>
        <taxon>Cnidaria</taxon>
        <taxon>Anthozoa</taxon>
        <taxon>Octocorallia</taxon>
        <taxon>Malacalcyonacea</taxon>
        <taxon>Plexauridae</taxon>
        <taxon>Paramuricea</taxon>
    </lineage>
</organism>
<evidence type="ECO:0000256" key="2">
    <source>
        <dbReference type="SAM" id="MobiDB-lite"/>
    </source>
</evidence>